<keyword evidence="2" id="KW-0812">Transmembrane</keyword>
<evidence type="ECO:0000313" key="4">
    <source>
        <dbReference type="Proteomes" id="UP000467428"/>
    </source>
</evidence>
<dbReference type="Proteomes" id="UP000467428">
    <property type="component" value="Plasmid pJCM18538"/>
</dbReference>
<proteinExistence type="predicted"/>
<dbReference type="RefSeq" id="WP_179973465.1">
    <property type="nucleotide sequence ID" value="NZ_AP022592.1"/>
</dbReference>
<reference evidence="3 4" key="1">
    <citation type="journal article" date="2019" name="Emerg. Microbes Infect.">
        <title>Comprehensive subspecies identification of 175 nontuberculous mycobacteria species based on 7547 genomic profiles.</title>
        <authorList>
            <person name="Matsumoto Y."/>
            <person name="Kinjo T."/>
            <person name="Motooka D."/>
            <person name="Nabeya D."/>
            <person name="Jung N."/>
            <person name="Uechi K."/>
            <person name="Horii T."/>
            <person name="Iida T."/>
            <person name="Fujita J."/>
            <person name="Nakamura S."/>
        </authorList>
    </citation>
    <scope>NUCLEOTIDE SEQUENCE [LARGE SCALE GENOMIC DNA]</scope>
    <source>
        <strain evidence="3 4">JCM 18538</strain>
        <plasmid evidence="3">pJCM18538</plasmid>
    </source>
</reference>
<organism evidence="3 4">
    <name type="scientific">Mycolicibacterium arabiense</name>
    <dbReference type="NCBI Taxonomy" id="1286181"/>
    <lineage>
        <taxon>Bacteria</taxon>
        <taxon>Bacillati</taxon>
        <taxon>Actinomycetota</taxon>
        <taxon>Actinomycetes</taxon>
        <taxon>Mycobacteriales</taxon>
        <taxon>Mycobacteriaceae</taxon>
        <taxon>Mycolicibacterium</taxon>
    </lineage>
</organism>
<geneLocation type="plasmid" evidence="3">
    <name>pJCM18538</name>
</geneLocation>
<keyword evidence="3" id="KW-0614">Plasmid</keyword>
<dbReference type="AlphaFoldDB" id="A0A7I7RRM0"/>
<evidence type="ECO:0000313" key="3">
    <source>
        <dbReference type="EMBL" id="BBY46639.1"/>
    </source>
</evidence>
<sequence>MNIVTQIALVLAGCFVAHLLLLAVVLLRTGNTDGLAAVGAAVSAFVTAIVALVKRWPTDSSPASPRTTERDDGGSCGGR</sequence>
<dbReference type="EMBL" id="AP022592">
    <property type="protein sequence ID" value="BBY46639.1"/>
    <property type="molecule type" value="Genomic_DNA"/>
</dbReference>
<dbReference type="KEGG" id="marz:MARA_00690"/>
<feature type="transmembrane region" description="Helical" evidence="2">
    <location>
        <begin position="34"/>
        <end position="53"/>
    </location>
</feature>
<evidence type="ECO:0000256" key="1">
    <source>
        <dbReference type="SAM" id="MobiDB-lite"/>
    </source>
</evidence>
<name>A0A7I7RRM0_9MYCO</name>
<keyword evidence="2" id="KW-1133">Transmembrane helix</keyword>
<feature type="region of interest" description="Disordered" evidence="1">
    <location>
        <begin position="58"/>
        <end position="79"/>
    </location>
</feature>
<feature type="transmembrane region" description="Helical" evidence="2">
    <location>
        <begin position="7"/>
        <end position="28"/>
    </location>
</feature>
<evidence type="ECO:0000256" key="2">
    <source>
        <dbReference type="SAM" id="Phobius"/>
    </source>
</evidence>
<accession>A0A7I7RRM0</accession>
<keyword evidence="2" id="KW-0472">Membrane</keyword>
<gene>
    <name evidence="3" type="ORF">MARA_00690</name>
</gene>
<keyword evidence="4" id="KW-1185">Reference proteome</keyword>
<protein>
    <submittedName>
        <fullName evidence="3">Uncharacterized protein</fullName>
    </submittedName>
</protein>